<feature type="compositionally biased region" description="Low complexity" evidence="1">
    <location>
        <begin position="12"/>
        <end position="24"/>
    </location>
</feature>
<feature type="non-terminal residue" evidence="2">
    <location>
        <position position="427"/>
    </location>
</feature>
<proteinExistence type="predicted"/>
<evidence type="ECO:0000313" key="3">
    <source>
        <dbReference type="Proteomes" id="UP000824120"/>
    </source>
</evidence>
<evidence type="ECO:0000256" key="1">
    <source>
        <dbReference type="SAM" id="MobiDB-lite"/>
    </source>
</evidence>
<gene>
    <name evidence="2" type="ORF">H5410_021621</name>
</gene>
<name>A0A9J5ZFT5_SOLCO</name>
<organism evidence="2 3">
    <name type="scientific">Solanum commersonii</name>
    <name type="common">Commerson's wild potato</name>
    <name type="synonym">Commerson's nightshade</name>
    <dbReference type="NCBI Taxonomy" id="4109"/>
    <lineage>
        <taxon>Eukaryota</taxon>
        <taxon>Viridiplantae</taxon>
        <taxon>Streptophyta</taxon>
        <taxon>Embryophyta</taxon>
        <taxon>Tracheophyta</taxon>
        <taxon>Spermatophyta</taxon>
        <taxon>Magnoliopsida</taxon>
        <taxon>eudicotyledons</taxon>
        <taxon>Gunneridae</taxon>
        <taxon>Pentapetalae</taxon>
        <taxon>asterids</taxon>
        <taxon>lamiids</taxon>
        <taxon>Solanales</taxon>
        <taxon>Solanaceae</taxon>
        <taxon>Solanoideae</taxon>
        <taxon>Solaneae</taxon>
        <taxon>Solanum</taxon>
    </lineage>
</organism>
<accession>A0A9J5ZFT5</accession>
<feature type="region of interest" description="Disordered" evidence="1">
    <location>
        <begin position="1"/>
        <end position="24"/>
    </location>
</feature>
<dbReference type="Proteomes" id="UP000824120">
    <property type="component" value="Chromosome 4"/>
</dbReference>
<dbReference type="AlphaFoldDB" id="A0A9J5ZFT5"/>
<reference evidence="2 3" key="1">
    <citation type="submission" date="2020-09" db="EMBL/GenBank/DDBJ databases">
        <title>De no assembly of potato wild relative species, Solanum commersonii.</title>
        <authorList>
            <person name="Cho K."/>
        </authorList>
    </citation>
    <scope>NUCLEOTIDE SEQUENCE [LARGE SCALE GENOMIC DNA]</scope>
    <source>
        <strain evidence="2">LZ3.2</strain>
        <tissue evidence="2">Leaf</tissue>
    </source>
</reference>
<evidence type="ECO:0000313" key="2">
    <source>
        <dbReference type="EMBL" id="KAG5610340.1"/>
    </source>
</evidence>
<protein>
    <submittedName>
        <fullName evidence="2">Uncharacterized protein</fullName>
    </submittedName>
</protein>
<comment type="caution">
    <text evidence="2">The sequence shown here is derived from an EMBL/GenBank/DDBJ whole genome shotgun (WGS) entry which is preliminary data.</text>
</comment>
<dbReference type="EMBL" id="JACXVP010000004">
    <property type="protein sequence ID" value="KAG5610340.1"/>
    <property type="molecule type" value="Genomic_DNA"/>
</dbReference>
<keyword evidence="3" id="KW-1185">Reference proteome</keyword>
<sequence length="427" mass="49689">GRGNKTRGRGISSPGSSYGYSSSSPVIQRGRMSLINSKISQNEASSSVHLEDIPENTKEDIDDIKSYEKLSKKEMIFLLENSEIQKKEEPWKIFQWYLIIGLYFLGYNTSENVYNFSKMIIKQIISVEDWGISTMKERQISLNKVSMNFTYWTIFMLLIKSSATIMKPIPNWFLNWWSYHGPTTKILPDPFIKLYKKWVKLSPDLNKLYHTNHICYIEKIEQIYFFIEFSIPWIYKWTPEVGFTEEKIAFCIWTRTVGSHLKKDPRILYHSSKGNNCGSSIRHIAQIFFFQDGNKEEIININMEEVKRNFLLNITQYKKSDTFIRSETSDDVAKDIQEAQPCELKKPTSKDTLKNEKPSSTVDTLLINIVGGILPHFSKYLLRCTEEEASVWEVLEFIKLILPLCITGVLEEDLYHDAGYDLPLPVI</sequence>
<dbReference type="OrthoDB" id="1743486at2759"/>